<feature type="region of interest" description="Disordered" evidence="3">
    <location>
        <begin position="25"/>
        <end position="47"/>
    </location>
</feature>
<accession>A0A2S6HQQ0</accession>
<keyword evidence="2" id="KW-0813">Transport</keyword>
<evidence type="ECO:0000313" key="6">
    <source>
        <dbReference type="Proteomes" id="UP000237749"/>
    </source>
</evidence>
<dbReference type="Gene3D" id="3.40.190.10">
    <property type="entry name" value="Periplasmic binding protein-like II"/>
    <property type="match status" value="2"/>
</dbReference>
<dbReference type="InterPro" id="IPR006059">
    <property type="entry name" value="SBP"/>
</dbReference>
<dbReference type="EMBL" id="PTJA01000008">
    <property type="protein sequence ID" value="PPK79943.1"/>
    <property type="molecule type" value="Genomic_DNA"/>
</dbReference>
<dbReference type="PROSITE" id="PS51257">
    <property type="entry name" value="PROKAR_LIPOPROTEIN"/>
    <property type="match status" value="1"/>
</dbReference>
<protein>
    <submittedName>
        <fullName evidence="5">Carbohydrate ABC transporter substrate-binding protein (CUT1 family)</fullName>
    </submittedName>
</protein>
<proteinExistence type="inferred from homology"/>
<dbReference type="SUPFAM" id="SSF53850">
    <property type="entry name" value="Periplasmic binding protein-like II"/>
    <property type="match status" value="1"/>
</dbReference>
<evidence type="ECO:0000256" key="3">
    <source>
        <dbReference type="SAM" id="MobiDB-lite"/>
    </source>
</evidence>
<sequence length="452" mass="49385">MKLKKLAAFSLALVAALSFSGCSKEESAPQKSSAAGESTSAEAKTSAASEKGGVTLSFMASQDWIQDAEIELSKKFTQETGIKVDYQIIPSDQYVNLLMTKLNTGECTDIFGAQSGKFDIKAQINVEKNAVDLTKTSWGSQVEPLVADQLSVDGKLYGQPIQDVSSVWAIGYNKQIFKKLNLEIPKDYASFQNVCDTIKAAGITPIYECVSDGWHHTLWLPEAGVEAETAEPGIVDKWNSNQAPFKGNATLMTILDQINDMVAKGYWGEDYMSNTYADSAKNIASGKYAMTVANQGFGVEVNKVNSEIAVDDIGYFVIPLADNQTLNVNPAGPARFIFSGSKHAAEAQQYLEFLAKEENLKYLTENVGKFNKLPFNNAPSMYTDTIQDFYNRYDKKGTVIQTAVKYVNPQWSEMGANLSAMIVGEMTPEEVLASIDEVRAQQAKAAGDPAWK</sequence>
<feature type="compositionally biased region" description="Low complexity" evidence="3">
    <location>
        <begin position="31"/>
        <end position="47"/>
    </location>
</feature>
<comment type="similarity">
    <text evidence="1">Belongs to the bacterial solute-binding protein 1 family.</text>
</comment>
<dbReference type="Pfam" id="PF01547">
    <property type="entry name" value="SBP_bac_1"/>
    <property type="match status" value="1"/>
</dbReference>
<dbReference type="RefSeq" id="WP_104437835.1">
    <property type="nucleotide sequence ID" value="NZ_PTJA01000008.1"/>
</dbReference>
<dbReference type="PANTHER" id="PTHR43649:SF29">
    <property type="entry name" value="OSMOPROTECTIVE COMPOUNDS-BINDING PROTEIN GGTB"/>
    <property type="match status" value="1"/>
</dbReference>
<dbReference type="AlphaFoldDB" id="A0A2S6HQQ0"/>
<evidence type="ECO:0000313" key="5">
    <source>
        <dbReference type="EMBL" id="PPK79943.1"/>
    </source>
</evidence>
<keyword evidence="6" id="KW-1185">Reference proteome</keyword>
<evidence type="ECO:0000256" key="4">
    <source>
        <dbReference type="SAM" id="SignalP"/>
    </source>
</evidence>
<reference evidence="5 6" key="1">
    <citation type="submission" date="2018-02" db="EMBL/GenBank/DDBJ databases">
        <title>Genomic Encyclopedia of Archaeal and Bacterial Type Strains, Phase II (KMG-II): from individual species to whole genera.</title>
        <authorList>
            <person name="Goeker M."/>
        </authorList>
    </citation>
    <scope>NUCLEOTIDE SEQUENCE [LARGE SCALE GENOMIC DNA]</scope>
    <source>
        <strain evidence="5 6">DSM 3808</strain>
    </source>
</reference>
<dbReference type="InterPro" id="IPR050490">
    <property type="entry name" value="Bact_solute-bd_prot1"/>
</dbReference>
<evidence type="ECO:0000256" key="1">
    <source>
        <dbReference type="ARBA" id="ARBA00008520"/>
    </source>
</evidence>
<dbReference type="PANTHER" id="PTHR43649">
    <property type="entry name" value="ARABINOSE-BINDING PROTEIN-RELATED"/>
    <property type="match status" value="1"/>
</dbReference>
<gene>
    <name evidence="5" type="ORF">BXY41_108168</name>
</gene>
<evidence type="ECO:0000256" key="2">
    <source>
        <dbReference type="ARBA" id="ARBA00022448"/>
    </source>
</evidence>
<dbReference type="OrthoDB" id="9769319at2"/>
<organism evidence="5 6">
    <name type="scientific">Lacrimispora xylanisolvens</name>
    <dbReference type="NCBI Taxonomy" id="384636"/>
    <lineage>
        <taxon>Bacteria</taxon>
        <taxon>Bacillati</taxon>
        <taxon>Bacillota</taxon>
        <taxon>Clostridia</taxon>
        <taxon>Lachnospirales</taxon>
        <taxon>Lachnospiraceae</taxon>
        <taxon>Lacrimispora</taxon>
    </lineage>
</organism>
<feature type="chain" id="PRO_5039515992" evidence="4">
    <location>
        <begin position="21"/>
        <end position="452"/>
    </location>
</feature>
<feature type="signal peptide" evidence="4">
    <location>
        <begin position="1"/>
        <end position="20"/>
    </location>
</feature>
<comment type="caution">
    <text evidence="5">The sequence shown here is derived from an EMBL/GenBank/DDBJ whole genome shotgun (WGS) entry which is preliminary data.</text>
</comment>
<name>A0A2S6HQQ0_9FIRM</name>
<dbReference type="Proteomes" id="UP000237749">
    <property type="component" value="Unassembled WGS sequence"/>
</dbReference>
<keyword evidence="4" id="KW-0732">Signal</keyword>